<dbReference type="SMR" id="A0A1I7RH46"/>
<dbReference type="OrthoDB" id="10433205at2759"/>
<dbReference type="Gene3D" id="1.20.120.1100">
    <property type="match status" value="1"/>
</dbReference>
<keyword evidence="4" id="KW-1185">Reference proteome</keyword>
<dbReference type="Proteomes" id="UP000659654">
    <property type="component" value="Unassembled WGS sequence"/>
</dbReference>
<accession>A0A1I7RH46</accession>
<proteinExistence type="predicted"/>
<evidence type="ECO:0000313" key="2">
    <source>
        <dbReference type="EMBL" id="CAD5226579.1"/>
    </source>
</evidence>
<reference evidence="5" key="1">
    <citation type="submission" date="2016-11" db="UniProtKB">
        <authorList>
            <consortium name="WormBaseParasite"/>
        </authorList>
    </citation>
    <scope>IDENTIFICATION</scope>
</reference>
<dbReference type="Proteomes" id="UP000095284">
    <property type="component" value="Unplaced"/>
</dbReference>
<feature type="signal peptide" evidence="1">
    <location>
        <begin position="1"/>
        <end position="18"/>
    </location>
</feature>
<protein>
    <submittedName>
        <fullName evidence="2">(pine wood nematode) hypothetical protein</fullName>
    </submittedName>
</protein>
<dbReference type="EMBL" id="CAJFCV020000004">
    <property type="protein sequence ID" value="CAG9115980.1"/>
    <property type="molecule type" value="Genomic_DNA"/>
</dbReference>
<evidence type="ECO:0000256" key="1">
    <source>
        <dbReference type="SAM" id="SignalP"/>
    </source>
</evidence>
<dbReference type="WBParaSite" id="BXY_0002300.1">
    <property type="protein sequence ID" value="BXY_0002300.1"/>
    <property type="gene ID" value="BXY_0002300"/>
</dbReference>
<reference evidence="2" key="2">
    <citation type="submission" date="2020-09" db="EMBL/GenBank/DDBJ databases">
        <authorList>
            <person name="Kikuchi T."/>
        </authorList>
    </citation>
    <scope>NUCLEOTIDE SEQUENCE</scope>
    <source>
        <strain evidence="2">Ka4C1</strain>
    </source>
</reference>
<dbReference type="EMBL" id="CAJFDI010000004">
    <property type="protein sequence ID" value="CAD5226579.1"/>
    <property type="molecule type" value="Genomic_DNA"/>
</dbReference>
<dbReference type="Proteomes" id="UP000582659">
    <property type="component" value="Unassembled WGS sequence"/>
</dbReference>
<evidence type="ECO:0000313" key="4">
    <source>
        <dbReference type="Proteomes" id="UP000659654"/>
    </source>
</evidence>
<gene>
    <name evidence="2" type="ORF">BXYJ_LOCUS9124</name>
</gene>
<evidence type="ECO:0000313" key="5">
    <source>
        <dbReference type="WBParaSite" id="BXY_0002300.1"/>
    </source>
</evidence>
<feature type="chain" id="PRO_5036308584" evidence="1">
    <location>
        <begin position="19"/>
        <end position="177"/>
    </location>
</feature>
<sequence length="177" mass="20274">MRSLLVLLLVILCFPVDSNSNEAQPLFVSILLNTTIQDLLNVITAIKIFFRSEDFFDFKQKLESSDSNLFKKISELKEGLDLEMAAISEQAKDFSDRIIMELSRFLPPSNTMSFDPVSIETHLNDIAEMYLNLDPTTKAEFEKKAPSIKFILDWFSTQMKDIHTYVKNPLLAISKLT</sequence>
<keyword evidence="1" id="KW-0732">Signal</keyword>
<dbReference type="AlphaFoldDB" id="A0A1I7RH46"/>
<name>A0A1I7RH46_BURXY</name>
<evidence type="ECO:0000313" key="3">
    <source>
        <dbReference type="Proteomes" id="UP000095284"/>
    </source>
</evidence>
<organism evidence="3 5">
    <name type="scientific">Bursaphelenchus xylophilus</name>
    <name type="common">Pinewood nematode worm</name>
    <name type="synonym">Aphelenchoides xylophilus</name>
    <dbReference type="NCBI Taxonomy" id="6326"/>
    <lineage>
        <taxon>Eukaryota</taxon>
        <taxon>Metazoa</taxon>
        <taxon>Ecdysozoa</taxon>
        <taxon>Nematoda</taxon>
        <taxon>Chromadorea</taxon>
        <taxon>Rhabditida</taxon>
        <taxon>Tylenchina</taxon>
        <taxon>Tylenchomorpha</taxon>
        <taxon>Aphelenchoidea</taxon>
        <taxon>Aphelenchoididae</taxon>
        <taxon>Bursaphelenchus</taxon>
    </lineage>
</organism>